<evidence type="ECO:0000313" key="2">
    <source>
        <dbReference type="EMBL" id="KOB74509.1"/>
    </source>
</evidence>
<dbReference type="STRING" id="104452.A0A0L7LGI9"/>
<name>A0A0L7LGI9_OPEBR</name>
<protein>
    <submittedName>
        <fullName evidence="2">C-type lectin 21</fullName>
    </submittedName>
</protein>
<dbReference type="InterPro" id="IPR016187">
    <property type="entry name" value="CTDL_fold"/>
</dbReference>
<dbReference type="Gene3D" id="3.10.100.10">
    <property type="entry name" value="Mannose-Binding Protein A, subunit A"/>
    <property type="match status" value="2"/>
</dbReference>
<proteinExistence type="predicted"/>
<dbReference type="PANTHER" id="PTHR22803">
    <property type="entry name" value="MANNOSE, PHOSPHOLIPASE, LECTIN RECEPTOR RELATED"/>
    <property type="match status" value="1"/>
</dbReference>
<dbReference type="InterPro" id="IPR001304">
    <property type="entry name" value="C-type_lectin-like"/>
</dbReference>
<dbReference type="CDD" id="cd00037">
    <property type="entry name" value="CLECT"/>
    <property type="match status" value="1"/>
</dbReference>
<keyword evidence="2" id="KW-0430">Lectin</keyword>
<evidence type="ECO:0000313" key="3">
    <source>
        <dbReference type="Proteomes" id="UP000037510"/>
    </source>
</evidence>
<dbReference type="InterPro" id="IPR016186">
    <property type="entry name" value="C-type_lectin-like/link_sf"/>
</dbReference>
<dbReference type="EMBL" id="JTDY01001216">
    <property type="protein sequence ID" value="KOB74509.1"/>
    <property type="molecule type" value="Genomic_DNA"/>
</dbReference>
<reference evidence="2 3" key="1">
    <citation type="journal article" date="2015" name="Genome Biol. Evol.">
        <title>The genome of winter moth (Operophtera brumata) provides a genomic perspective on sexual dimorphism and phenology.</title>
        <authorList>
            <person name="Derks M.F."/>
            <person name="Smit S."/>
            <person name="Salis L."/>
            <person name="Schijlen E."/>
            <person name="Bossers A."/>
            <person name="Mateman C."/>
            <person name="Pijl A.S."/>
            <person name="de Ridder D."/>
            <person name="Groenen M.A."/>
            <person name="Visser M.E."/>
            <person name="Megens H.J."/>
        </authorList>
    </citation>
    <scope>NUCLEOTIDE SEQUENCE [LARGE SCALE GENOMIC DNA]</scope>
    <source>
        <strain evidence="2">WM2013NL</strain>
        <tissue evidence="2">Head and thorax</tissue>
    </source>
</reference>
<feature type="non-terminal residue" evidence="2">
    <location>
        <position position="195"/>
    </location>
</feature>
<dbReference type="InterPro" id="IPR050111">
    <property type="entry name" value="C-type_lectin/snaclec_domain"/>
</dbReference>
<organism evidence="2 3">
    <name type="scientific">Operophtera brumata</name>
    <name type="common">Winter moth</name>
    <name type="synonym">Phalaena brumata</name>
    <dbReference type="NCBI Taxonomy" id="104452"/>
    <lineage>
        <taxon>Eukaryota</taxon>
        <taxon>Metazoa</taxon>
        <taxon>Ecdysozoa</taxon>
        <taxon>Arthropoda</taxon>
        <taxon>Hexapoda</taxon>
        <taxon>Insecta</taxon>
        <taxon>Pterygota</taxon>
        <taxon>Neoptera</taxon>
        <taxon>Endopterygota</taxon>
        <taxon>Lepidoptera</taxon>
        <taxon>Glossata</taxon>
        <taxon>Ditrysia</taxon>
        <taxon>Geometroidea</taxon>
        <taxon>Geometridae</taxon>
        <taxon>Larentiinae</taxon>
        <taxon>Operophtera</taxon>
    </lineage>
</organism>
<feature type="domain" description="C-type lectin" evidence="1">
    <location>
        <begin position="27"/>
        <end position="94"/>
    </location>
</feature>
<dbReference type="AlphaFoldDB" id="A0A0L7LGI9"/>
<comment type="caution">
    <text evidence="2">The sequence shown here is derived from an EMBL/GenBank/DDBJ whole genome shotgun (WGS) entry which is preliminary data.</text>
</comment>
<sequence>MAEVTYSACYVERRAAYMPCRSSVHTIFTGVHTTFSKGVYASIEGVPLTRLPINWRSGEPDNFENSESCLVMLTPSNGTMKDVKCTDIFPFVCYKKKTQKLVVTGCGTHDTEYNLEKRTGSCYKFHRRGLSWSQAYRTCMAEGAHLAVINSELESVALKDLYASHPDNVIFSKYPQFAGIGVLDSRDGGSWMTIH</sequence>
<dbReference type="Pfam" id="PF00059">
    <property type="entry name" value="Lectin_C"/>
    <property type="match status" value="1"/>
</dbReference>
<gene>
    <name evidence="2" type="ORF">OBRU01_09151</name>
</gene>
<evidence type="ECO:0000259" key="1">
    <source>
        <dbReference type="PROSITE" id="PS50041"/>
    </source>
</evidence>
<dbReference type="Proteomes" id="UP000037510">
    <property type="component" value="Unassembled WGS sequence"/>
</dbReference>
<accession>A0A0L7LGI9</accession>
<dbReference type="SUPFAM" id="SSF56436">
    <property type="entry name" value="C-type lectin-like"/>
    <property type="match status" value="2"/>
</dbReference>
<keyword evidence="3" id="KW-1185">Reference proteome</keyword>
<dbReference type="GO" id="GO:0030246">
    <property type="term" value="F:carbohydrate binding"/>
    <property type="evidence" value="ECO:0007669"/>
    <property type="project" value="UniProtKB-KW"/>
</dbReference>
<dbReference type="PROSITE" id="PS50041">
    <property type="entry name" value="C_TYPE_LECTIN_2"/>
    <property type="match status" value="1"/>
</dbReference>